<reference evidence="2 3" key="2">
    <citation type="submission" date="2013-04" db="EMBL/GenBank/DDBJ databases">
        <title>The Genome Sequence of Bilophila wadsworthia 3_1_6.</title>
        <authorList>
            <consortium name="The Broad Institute Genomics Platform"/>
            <person name="Earl A."/>
            <person name="Ward D."/>
            <person name="Feldgarden M."/>
            <person name="Gevers D."/>
            <person name="Sibley C."/>
            <person name="Strauss J."/>
            <person name="Allen-Vercoe E."/>
            <person name="Walker B."/>
            <person name="Young S."/>
            <person name="Zeng Q."/>
            <person name="Gargeya S."/>
            <person name="Fitzgerald M."/>
            <person name="Haas B."/>
            <person name="Abouelleil A."/>
            <person name="Allen A.W."/>
            <person name="Alvarado L."/>
            <person name="Arachchi H.M."/>
            <person name="Berlin A.M."/>
            <person name="Chapman S.B."/>
            <person name="Gainer-Dewar J."/>
            <person name="Goldberg J."/>
            <person name="Griggs A."/>
            <person name="Gujja S."/>
            <person name="Hansen M."/>
            <person name="Howarth C."/>
            <person name="Imamovic A."/>
            <person name="Ireland A."/>
            <person name="Larimer J."/>
            <person name="McCowan C."/>
            <person name="Murphy C."/>
            <person name="Pearson M."/>
            <person name="Poon T.W."/>
            <person name="Priest M."/>
            <person name="Roberts A."/>
            <person name="Saif S."/>
            <person name="Shea T."/>
            <person name="Sisk P."/>
            <person name="Sykes S."/>
            <person name="Wortman J."/>
            <person name="Nusbaum C."/>
            <person name="Birren B."/>
        </authorList>
    </citation>
    <scope>NUCLEOTIDE SEQUENCE [LARGE SCALE GENOMIC DNA]</scope>
    <source>
        <strain evidence="2 3">3_1_6</strain>
    </source>
</reference>
<protein>
    <recommendedName>
        <fullName evidence="1">Metallo-beta-lactamase domain-containing protein</fullName>
    </recommendedName>
</protein>
<dbReference type="Gene3D" id="1.25.40.880">
    <property type="entry name" value="Alkyl sulfatase, dimerisation domain"/>
    <property type="match status" value="1"/>
</dbReference>
<evidence type="ECO:0000313" key="2">
    <source>
        <dbReference type="EMBL" id="EFV44911.1"/>
    </source>
</evidence>
<sequence>MLKPNGAAELTVFTEKSYKETITPIVPGIWHVLGVGHSNAVIIEGRTSVILVDTLDTLERGQKLLEIIRSRTEKPVKTILYTHGHPDHRGGAGAFSGTDPEIIAFAPATPVLKKTEMLQDIQNLRGIRQFGYALGDEENISQGIGIREGLAYGESRAFRQPTTVYDEDKVVREIDGVRLELVRLPGETDDQIMIWLPERQVLCCGDNYYGCWPNLYAIRGSQYRDIAGWLDSLDEILSYSATYLLPGHTRPLCGKEEVRSVLTGFRDAIRYVLEKTLAGMNEGKDIDTLASEIVLPQEYASLPYLGEYYGCVEWTVRAIFTAYLGWFDGNPTNLHPLPPKERAEKAVALAGGADAVLRAAEEAVRKGECQWCLELCDLLLTIGVNAEAARRQKAVALTKLAAYETSANGRHYYLVCAHELENRH</sequence>
<dbReference type="InterPro" id="IPR038536">
    <property type="entry name" value="Alkyl/aryl-sulf_dimr_sf"/>
</dbReference>
<feature type="domain" description="Metallo-beta-lactamase" evidence="1">
    <location>
        <begin position="37"/>
        <end position="248"/>
    </location>
</feature>
<keyword evidence="3" id="KW-1185">Reference proteome</keyword>
<dbReference type="EMBL" id="ADCP02000001">
    <property type="protein sequence ID" value="EFV44911.1"/>
    <property type="molecule type" value="Genomic_DNA"/>
</dbReference>
<dbReference type="RefSeq" id="WP_005026563.1">
    <property type="nucleotide sequence ID" value="NZ_KE150238.1"/>
</dbReference>
<dbReference type="GO" id="GO:0046983">
    <property type="term" value="F:protein dimerization activity"/>
    <property type="evidence" value="ECO:0007669"/>
    <property type="project" value="InterPro"/>
</dbReference>
<proteinExistence type="predicted"/>
<dbReference type="eggNOG" id="COG2015">
    <property type="taxonomic scope" value="Bacteria"/>
</dbReference>
<dbReference type="InterPro" id="IPR052195">
    <property type="entry name" value="Bact_Alkyl/Aryl-Sulfatase"/>
</dbReference>
<reference evidence="2 3" key="1">
    <citation type="submission" date="2010-10" db="EMBL/GenBank/DDBJ databases">
        <authorList>
            <consortium name="The Broad Institute Genome Sequencing Platform"/>
            <person name="Ward D."/>
            <person name="Earl A."/>
            <person name="Feldgarden M."/>
            <person name="Young S.K."/>
            <person name="Gargeya S."/>
            <person name="Zeng Q."/>
            <person name="Alvarado L."/>
            <person name="Berlin A."/>
            <person name="Bochicchio J."/>
            <person name="Chapman S.B."/>
            <person name="Chen Z."/>
            <person name="Freedman E."/>
            <person name="Gellesch M."/>
            <person name="Goldberg J."/>
            <person name="Griggs A."/>
            <person name="Gujja S."/>
            <person name="Heilman E."/>
            <person name="Heiman D."/>
            <person name="Howarth C."/>
            <person name="Mehta T."/>
            <person name="Neiman D."/>
            <person name="Pearson M."/>
            <person name="Roberts A."/>
            <person name="Saif S."/>
            <person name="Shea T."/>
            <person name="Shenoy N."/>
            <person name="Sisk P."/>
            <person name="Stolte C."/>
            <person name="Sykes S."/>
            <person name="White J."/>
            <person name="Yandava C."/>
            <person name="Allen-Vercoe E."/>
            <person name="Sibley C."/>
            <person name="Ambrose C.E."/>
            <person name="Strauss J."/>
            <person name="Daigneault M."/>
            <person name="Haas B."/>
            <person name="Nusbaum C."/>
            <person name="Birren B."/>
        </authorList>
    </citation>
    <scope>NUCLEOTIDE SEQUENCE [LARGE SCALE GENOMIC DNA]</scope>
    <source>
        <strain evidence="2 3">3_1_6</strain>
    </source>
</reference>
<dbReference type="Pfam" id="PF14863">
    <property type="entry name" value="Alkyl_sulf_dimr"/>
    <property type="match status" value="1"/>
</dbReference>
<dbReference type="GO" id="GO:0018909">
    <property type="term" value="P:dodecyl sulfate metabolic process"/>
    <property type="evidence" value="ECO:0007669"/>
    <property type="project" value="InterPro"/>
</dbReference>
<dbReference type="InterPro" id="IPR036866">
    <property type="entry name" value="RibonucZ/Hydroxyglut_hydro"/>
</dbReference>
<gene>
    <name evidence="2" type="ORF">HMPREF0179_01407</name>
</gene>
<dbReference type="InterPro" id="IPR029228">
    <property type="entry name" value="Alkyl_sulf_dimr"/>
</dbReference>
<evidence type="ECO:0000313" key="3">
    <source>
        <dbReference type="Proteomes" id="UP000006034"/>
    </source>
</evidence>
<dbReference type="InterPro" id="IPR001279">
    <property type="entry name" value="Metallo-B-lactamas"/>
</dbReference>
<dbReference type="GO" id="GO:0018741">
    <property type="term" value="F:linear primary-alkylsulfatase activity"/>
    <property type="evidence" value="ECO:0007669"/>
    <property type="project" value="InterPro"/>
</dbReference>
<dbReference type="OrthoDB" id="9815874at2"/>
<dbReference type="Proteomes" id="UP000006034">
    <property type="component" value="Unassembled WGS sequence"/>
</dbReference>
<dbReference type="SUPFAM" id="SSF56281">
    <property type="entry name" value="Metallo-hydrolase/oxidoreductase"/>
    <property type="match status" value="1"/>
</dbReference>
<organism evidence="2 3">
    <name type="scientific">Bilophila wadsworthia (strain 3_1_6)</name>
    <dbReference type="NCBI Taxonomy" id="563192"/>
    <lineage>
        <taxon>Bacteria</taxon>
        <taxon>Pseudomonadati</taxon>
        <taxon>Thermodesulfobacteriota</taxon>
        <taxon>Desulfovibrionia</taxon>
        <taxon>Desulfovibrionales</taxon>
        <taxon>Desulfovibrionaceae</taxon>
        <taxon>Bilophila</taxon>
    </lineage>
</organism>
<dbReference type="Gene3D" id="3.60.15.30">
    <property type="entry name" value="Metallo-beta-lactamase domain"/>
    <property type="match status" value="1"/>
</dbReference>
<dbReference type="InterPro" id="IPR044097">
    <property type="entry name" value="Bds1/SdsA1_MBL-fold"/>
</dbReference>
<dbReference type="CDD" id="cd07710">
    <property type="entry name" value="arylsulfatase_Sdsa1-like_MBL-fold"/>
    <property type="match status" value="1"/>
</dbReference>
<dbReference type="STRING" id="563192.HMPREF0179_01407"/>
<dbReference type="HOGENOM" id="CLU_014655_0_2_7"/>
<dbReference type="PANTHER" id="PTHR43223:SF2">
    <property type="entry name" value="METALLO-BETA-LACTAMASE DOMAIN-CONTAINING PROTEIN"/>
    <property type="match status" value="1"/>
</dbReference>
<dbReference type="GeneID" id="78086530"/>
<dbReference type="PANTHER" id="PTHR43223">
    <property type="entry name" value="ALKYL/ARYL-SULFATASE"/>
    <property type="match status" value="1"/>
</dbReference>
<dbReference type="AlphaFoldDB" id="E5Y5E4"/>
<name>E5Y5E4_BILW3</name>
<accession>E5Y5E4</accession>
<evidence type="ECO:0000259" key="1">
    <source>
        <dbReference type="SMART" id="SM00849"/>
    </source>
</evidence>
<comment type="caution">
    <text evidence="2">The sequence shown here is derived from an EMBL/GenBank/DDBJ whole genome shotgun (WGS) entry which is preliminary data.</text>
</comment>
<dbReference type="Pfam" id="PF00753">
    <property type="entry name" value="Lactamase_B"/>
    <property type="match status" value="1"/>
</dbReference>
<dbReference type="SMART" id="SM00849">
    <property type="entry name" value="Lactamase_B"/>
    <property type="match status" value="1"/>
</dbReference>